<evidence type="ECO:0000256" key="1">
    <source>
        <dbReference type="ARBA" id="ARBA00022679"/>
    </source>
</evidence>
<dbReference type="AlphaFoldDB" id="A0A1I2ULI6"/>
<dbReference type="Proteomes" id="UP000199666">
    <property type="component" value="Unassembled WGS sequence"/>
</dbReference>
<dbReference type="GO" id="GO:0016779">
    <property type="term" value="F:nucleotidyltransferase activity"/>
    <property type="evidence" value="ECO:0007669"/>
    <property type="project" value="UniProtKB-ARBA"/>
</dbReference>
<evidence type="ECO:0000313" key="4">
    <source>
        <dbReference type="Proteomes" id="UP000199666"/>
    </source>
</evidence>
<dbReference type="NCBIfam" id="TIGR03991">
    <property type="entry name" value="alt_bact_glmU"/>
    <property type="match status" value="1"/>
</dbReference>
<dbReference type="Gene3D" id="2.160.10.10">
    <property type="entry name" value="Hexapeptide repeat proteins"/>
    <property type="match status" value="1"/>
</dbReference>
<dbReference type="EMBL" id="FOPP01000002">
    <property type="protein sequence ID" value="SFG77910.1"/>
    <property type="molecule type" value="Genomic_DNA"/>
</dbReference>
<sequence length="402" mass="45066">MHCSGLFLFLLLMKINLFDDKAWLSLRPLTLTRPVADLRLGILTIAEKWAKYLEADFGFITQGYLQTKYPSINASLYINGAVCPDEKLIAAVHKLNAEEVLIKEDMVIAYRTEKIDLDKLHALTQFKNINYLAAFTHIQYPEDIFKNNHAELVKDFAIITKGRKSATLSSTNTFLGDQFFAEEGAKAECSTFNSLHGPIYLGKNAEVWEGCHIRGSFALCDNSQVKMGAKIYGQTTIGPHSRVGGEINNAVIWGYSSKGHEGYLGNAVLGQWCNIGADSNNSNLKNNYAEVRLWDYEKESFRKTGLQFCGLIMADHAKCAINMMFNTGTVAGVSANIFGAGFPRNFIPDFAWGGAHGFEVYALTKMLETAEKVFERRAMVLDEVEKAILAHVFEETKRYRRF</sequence>
<keyword evidence="2" id="KW-0012">Acyltransferase</keyword>
<gene>
    <name evidence="3" type="ORF">SAMN04489864_102227</name>
</gene>
<reference evidence="3 4" key="1">
    <citation type="submission" date="2016-10" db="EMBL/GenBank/DDBJ databases">
        <authorList>
            <person name="de Groot N.N."/>
        </authorList>
    </citation>
    <scope>NUCLEOTIDE SEQUENCE [LARGE SCALE GENOMIC DNA]</scope>
    <source>
        <strain evidence="3 4">DSM 18684</strain>
    </source>
</reference>
<dbReference type="InterPro" id="IPR011004">
    <property type="entry name" value="Trimer_LpxA-like_sf"/>
</dbReference>
<name>A0A1I2ULI6_9SPHI</name>
<dbReference type="PANTHER" id="PTHR43584:SF9">
    <property type="entry name" value="TRANSFERASE HEXAPEPTIDE REPEAT CONTAINING PROTEIN"/>
    <property type="match status" value="1"/>
</dbReference>
<protein>
    <submittedName>
        <fullName evidence="3">UDP-N-acetylglucosamine diphosphorylase/glucosamine-1-phosphate N-acetyltransferase</fullName>
    </submittedName>
</protein>
<accession>A0A1I2ULI6</accession>
<dbReference type="InterPro" id="IPR050065">
    <property type="entry name" value="GlmU-like"/>
</dbReference>
<dbReference type="SUPFAM" id="SSF51161">
    <property type="entry name" value="Trimeric LpxA-like enzymes"/>
    <property type="match status" value="1"/>
</dbReference>
<dbReference type="STRING" id="414048.SAMN04489864_102227"/>
<evidence type="ECO:0000313" key="3">
    <source>
        <dbReference type="EMBL" id="SFG77910.1"/>
    </source>
</evidence>
<keyword evidence="1 3" id="KW-0808">Transferase</keyword>
<dbReference type="PANTHER" id="PTHR43584">
    <property type="entry name" value="NUCLEOTIDYL TRANSFERASE"/>
    <property type="match status" value="1"/>
</dbReference>
<dbReference type="InterPro" id="IPR023917">
    <property type="entry name" value="Bifunctiontional_GlmU_bac-type"/>
</dbReference>
<proteinExistence type="predicted"/>
<dbReference type="GO" id="GO:0016746">
    <property type="term" value="F:acyltransferase activity"/>
    <property type="evidence" value="ECO:0007669"/>
    <property type="project" value="UniProtKB-KW"/>
</dbReference>
<organism evidence="3 4">
    <name type="scientific">Pedobacter insulae</name>
    <dbReference type="NCBI Taxonomy" id="414048"/>
    <lineage>
        <taxon>Bacteria</taxon>
        <taxon>Pseudomonadati</taxon>
        <taxon>Bacteroidota</taxon>
        <taxon>Sphingobacteriia</taxon>
        <taxon>Sphingobacteriales</taxon>
        <taxon>Sphingobacteriaceae</taxon>
        <taxon>Pedobacter</taxon>
    </lineage>
</organism>
<dbReference type="CDD" id="cd05635">
    <property type="entry name" value="LbH_unknown"/>
    <property type="match status" value="1"/>
</dbReference>
<dbReference type="Pfam" id="PF13562">
    <property type="entry name" value="NTP_transf_4"/>
    <property type="match status" value="1"/>
</dbReference>
<keyword evidence="4" id="KW-1185">Reference proteome</keyword>
<evidence type="ECO:0000256" key="2">
    <source>
        <dbReference type="ARBA" id="ARBA00023315"/>
    </source>
</evidence>